<dbReference type="InterPro" id="IPR058163">
    <property type="entry name" value="LysR-type_TF_proteobact-type"/>
</dbReference>
<dbReference type="InterPro" id="IPR005119">
    <property type="entry name" value="LysR_subst-bd"/>
</dbReference>
<dbReference type="EMBL" id="FLOC01000012">
    <property type="protein sequence ID" value="SBS32206.1"/>
    <property type="molecule type" value="Genomic_DNA"/>
</dbReference>
<keyword evidence="3" id="KW-0238">DNA-binding</keyword>
<dbReference type="PROSITE" id="PS50931">
    <property type="entry name" value="HTH_LYSR"/>
    <property type="match status" value="1"/>
</dbReference>
<gene>
    <name evidence="6" type="primary">gcvA_6</name>
    <name evidence="6" type="ORF">MAQ5080_02185</name>
</gene>
<proteinExistence type="inferred from homology"/>
<dbReference type="Gene3D" id="3.40.190.10">
    <property type="entry name" value="Periplasmic binding protein-like II"/>
    <property type="match status" value="2"/>
</dbReference>
<dbReference type="Proteomes" id="UP000092627">
    <property type="component" value="Unassembled WGS sequence"/>
</dbReference>
<name>A0A1A8TIE3_9GAMM</name>
<evidence type="ECO:0000256" key="4">
    <source>
        <dbReference type="ARBA" id="ARBA00023163"/>
    </source>
</evidence>
<evidence type="ECO:0000256" key="3">
    <source>
        <dbReference type="ARBA" id="ARBA00023125"/>
    </source>
</evidence>
<dbReference type="GO" id="GO:0003700">
    <property type="term" value="F:DNA-binding transcription factor activity"/>
    <property type="evidence" value="ECO:0007669"/>
    <property type="project" value="InterPro"/>
</dbReference>
<evidence type="ECO:0000313" key="6">
    <source>
        <dbReference type="EMBL" id="SBS32206.1"/>
    </source>
</evidence>
<dbReference type="Gene3D" id="1.10.10.10">
    <property type="entry name" value="Winged helix-like DNA-binding domain superfamily/Winged helix DNA-binding domain"/>
    <property type="match status" value="1"/>
</dbReference>
<dbReference type="Pfam" id="PF00126">
    <property type="entry name" value="HTH_1"/>
    <property type="match status" value="1"/>
</dbReference>
<dbReference type="InterPro" id="IPR000847">
    <property type="entry name" value="LysR_HTH_N"/>
</dbReference>
<evidence type="ECO:0000313" key="7">
    <source>
        <dbReference type="Proteomes" id="UP000092627"/>
    </source>
</evidence>
<dbReference type="PRINTS" id="PR00039">
    <property type="entry name" value="HTHLYSR"/>
</dbReference>
<keyword evidence="2" id="KW-0805">Transcription regulation</keyword>
<dbReference type="PANTHER" id="PTHR30537:SF74">
    <property type="entry name" value="HTH-TYPE TRANSCRIPTIONAL REGULATOR TRPI"/>
    <property type="match status" value="1"/>
</dbReference>
<keyword evidence="7" id="KW-1185">Reference proteome</keyword>
<dbReference type="SUPFAM" id="SSF46785">
    <property type="entry name" value="Winged helix' DNA-binding domain"/>
    <property type="match status" value="1"/>
</dbReference>
<evidence type="ECO:0000259" key="5">
    <source>
        <dbReference type="PROSITE" id="PS50931"/>
    </source>
</evidence>
<dbReference type="PANTHER" id="PTHR30537">
    <property type="entry name" value="HTH-TYPE TRANSCRIPTIONAL REGULATOR"/>
    <property type="match status" value="1"/>
</dbReference>
<evidence type="ECO:0000256" key="2">
    <source>
        <dbReference type="ARBA" id="ARBA00023015"/>
    </source>
</evidence>
<dbReference type="OrthoDB" id="6787458at2"/>
<dbReference type="Pfam" id="PF03466">
    <property type="entry name" value="LysR_substrate"/>
    <property type="match status" value="1"/>
</dbReference>
<dbReference type="STRING" id="295068.MAQ5080_02185"/>
<dbReference type="FunFam" id="1.10.10.10:FF:000038">
    <property type="entry name" value="Glycine cleavage system transcriptional activator"/>
    <property type="match status" value="1"/>
</dbReference>
<feature type="domain" description="HTH lysR-type" evidence="5">
    <location>
        <begin position="7"/>
        <end position="64"/>
    </location>
</feature>
<dbReference type="RefSeq" id="WP_067210127.1">
    <property type="nucleotide sequence ID" value="NZ_FLOC01000012.1"/>
</dbReference>
<reference evidence="6 7" key="1">
    <citation type="submission" date="2016-06" db="EMBL/GenBank/DDBJ databases">
        <authorList>
            <person name="Kjaerup R.B."/>
            <person name="Dalgaard T.S."/>
            <person name="Juul-Madsen H.R."/>
        </authorList>
    </citation>
    <scope>NUCLEOTIDE SEQUENCE [LARGE SCALE GENOMIC DNA]</scope>
    <source>
        <strain evidence="6 7">CECT 5080</strain>
    </source>
</reference>
<dbReference type="SUPFAM" id="SSF53850">
    <property type="entry name" value="Periplasmic binding protein-like II"/>
    <property type="match status" value="1"/>
</dbReference>
<evidence type="ECO:0000256" key="1">
    <source>
        <dbReference type="ARBA" id="ARBA00009437"/>
    </source>
</evidence>
<dbReference type="InterPro" id="IPR036388">
    <property type="entry name" value="WH-like_DNA-bd_sf"/>
</dbReference>
<dbReference type="CDD" id="cd08432">
    <property type="entry name" value="PBP2_GcdR_TrpI_HvrB_AmpR_like"/>
    <property type="match status" value="1"/>
</dbReference>
<organism evidence="6 7">
    <name type="scientific">Marinomonas aquimarina</name>
    <dbReference type="NCBI Taxonomy" id="295068"/>
    <lineage>
        <taxon>Bacteria</taxon>
        <taxon>Pseudomonadati</taxon>
        <taxon>Pseudomonadota</taxon>
        <taxon>Gammaproteobacteria</taxon>
        <taxon>Oceanospirillales</taxon>
        <taxon>Oceanospirillaceae</taxon>
        <taxon>Marinomonas</taxon>
    </lineage>
</organism>
<keyword evidence="4" id="KW-0804">Transcription</keyword>
<dbReference type="AlphaFoldDB" id="A0A1A8TIE3"/>
<sequence>MQRLTLPPLNALRTFESAARQSSFKLAAEELCVTQAAVSKQIQALEDYYNLKLFIRHNRAVSLTQEGEQLRLAVSSALRQISDTSQSLLAKQSSDHLSLYTTTSFAQLWFMPRFKAFGQSFPDIQLHLISGDESPNCAEGFETAIALGWQDHPDYIAVPLFSEEIFPVCTPEFFAQHPEIRCANDLLGLPLLNLSASYWKARLWTPMDWDAWFLLQGIERSESRSDLQFSQFSMLLDAVHQGLGVGLGWQHLVQNSLDSGRLVKLFPDSYLADDRVHYFVYHRSKAQSHKVKNLRDWLLQQVALSGGSTS</sequence>
<accession>A0A1A8TIE3</accession>
<dbReference type="InterPro" id="IPR036390">
    <property type="entry name" value="WH_DNA-bd_sf"/>
</dbReference>
<dbReference type="GO" id="GO:0043565">
    <property type="term" value="F:sequence-specific DNA binding"/>
    <property type="evidence" value="ECO:0007669"/>
    <property type="project" value="TreeGrafter"/>
</dbReference>
<comment type="similarity">
    <text evidence="1">Belongs to the LysR transcriptional regulatory family.</text>
</comment>
<protein>
    <submittedName>
        <fullName evidence="6">Glycine cleavage system transcriptional activator</fullName>
    </submittedName>
</protein>
<dbReference type="GO" id="GO:0006351">
    <property type="term" value="P:DNA-templated transcription"/>
    <property type="evidence" value="ECO:0007669"/>
    <property type="project" value="TreeGrafter"/>
</dbReference>